<name>A0A0N1P0R2_9EURO</name>
<dbReference type="RefSeq" id="XP_018003159.1">
    <property type="nucleotide sequence ID" value="XM_018147247.1"/>
</dbReference>
<feature type="region of interest" description="Disordered" evidence="1">
    <location>
        <begin position="1"/>
        <end position="25"/>
    </location>
</feature>
<sequence length="370" mass="40662">MQLEISRLRTQLTSQTSDTTTHSTQLSALQSSLATAETKLKTTENELADTKKALHRASEKSVQDGTNATSKDTKIRTLERDLETTTTKYHEATANVTKLEAKINAMNKLHREAEARTAAKLSSAESTAREIPVLRTKIATLEAETARLREKHKRAISGSGADVDDGLDELEDEGRKKLERRIRELEGQVFDLQRGVWRDQRTNLQPELHNTDGASSTLPVRSSLDHHEEGFDEVDLSGTTGPGSARRESSFFGSNNAASRAATASPGTAKHSNFTQYLSSGLNAFMAPASPSVTAAGPTRDRADSLLLEDDDEMDEAAFARAQREEEMKKMVAHVREVKRGLTSKWKGWRLDLVESRKAGDGGLGEVFEV</sequence>
<proteinExistence type="predicted"/>
<accession>A0A0N1P0R2</accession>
<dbReference type="EMBL" id="LFJN01000005">
    <property type="protein sequence ID" value="KPI43196.1"/>
    <property type="molecule type" value="Genomic_DNA"/>
</dbReference>
<protein>
    <recommendedName>
        <fullName evidence="4">M protein repeat protein</fullName>
    </recommendedName>
</protein>
<organism evidence="2 3">
    <name type="scientific">Cyphellophora attinorum</name>
    <dbReference type="NCBI Taxonomy" id="1664694"/>
    <lineage>
        <taxon>Eukaryota</taxon>
        <taxon>Fungi</taxon>
        <taxon>Dikarya</taxon>
        <taxon>Ascomycota</taxon>
        <taxon>Pezizomycotina</taxon>
        <taxon>Eurotiomycetes</taxon>
        <taxon>Chaetothyriomycetidae</taxon>
        <taxon>Chaetothyriales</taxon>
        <taxon>Cyphellophoraceae</taxon>
        <taxon>Cyphellophora</taxon>
    </lineage>
</organism>
<feature type="region of interest" description="Disordered" evidence="1">
    <location>
        <begin position="54"/>
        <end position="79"/>
    </location>
</feature>
<evidence type="ECO:0008006" key="4">
    <source>
        <dbReference type="Google" id="ProtNLM"/>
    </source>
</evidence>
<evidence type="ECO:0000313" key="2">
    <source>
        <dbReference type="EMBL" id="KPI43196.1"/>
    </source>
</evidence>
<dbReference type="STRING" id="1664694.A0A0N1P0R2"/>
<comment type="caution">
    <text evidence="2">The sequence shown here is derived from an EMBL/GenBank/DDBJ whole genome shotgun (WGS) entry which is preliminary data.</text>
</comment>
<dbReference type="VEuPathDB" id="FungiDB:AB675_6920"/>
<feature type="region of interest" description="Disordered" evidence="1">
    <location>
        <begin position="232"/>
        <end position="251"/>
    </location>
</feature>
<dbReference type="Proteomes" id="UP000038010">
    <property type="component" value="Unassembled WGS sequence"/>
</dbReference>
<keyword evidence="3" id="KW-1185">Reference proteome</keyword>
<dbReference type="AlphaFoldDB" id="A0A0N1P0R2"/>
<reference evidence="2 3" key="1">
    <citation type="submission" date="2015-06" db="EMBL/GenBank/DDBJ databases">
        <title>Draft genome of the ant-associated black yeast Phialophora attae CBS 131958.</title>
        <authorList>
            <person name="Moreno L.F."/>
            <person name="Stielow B.J."/>
            <person name="de Hoog S."/>
            <person name="Vicente V.A."/>
            <person name="Weiss V.A."/>
            <person name="de Vries M."/>
            <person name="Cruz L.M."/>
            <person name="Souza E.M."/>
        </authorList>
    </citation>
    <scope>NUCLEOTIDE SEQUENCE [LARGE SCALE GENOMIC DNA]</scope>
    <source>
        <strain evidence="2 3">CBS 131958</strain>
    </source>
</reference>
<dbReference type="Gene3D" id="1.10.287.1490">
    <property type="match status" value="1"/>
</dbReference>
<gene>
    <name evidence="2" type="ORF">AB675_6920</name>
</gene>
<feature type="compositionally biased region" description="Low complexity" evidence="1">
    <location>
        <begin position="8"/>
        <end position="25"/>
    </location>
</feature>
<dbReference type="OrthoDB" id="5413982at2759"/>
<evidence type="ECO:0000313" key="3">
    <source>
        <dbReference type="Proteomes" id="UP000038010"/>
    </source>
</evidence>
<dbReference type="GeneID" id="28739126"/>
<evidence type="ECO:0000256" key="1">
    <source>
        <dbReference type="SAM" id="MobiDB-lite"/>
    </source>
</evidence>